<organism evidence="1 2">
    <name type="scientific">Gracilibacillus boraciitolerans JCM 21714</name>
    <dbReference type="NCBI Taxonomy" id="1298598"/>
    <lineage>
        <taxon>Bacteria</taxon>
        <taxon>Bacillati</taxon>
        <taxon>Bacillota</taxon>
        <taxon>Bacilli</taxon>
        <taxon>Bacillales</taxon>
        <taxon>Bacillaceae</taxon>
        <taxon>Gracilibacillus</taxon>
    </lineage>
</organism>
<gene>
    <name evidence="1" type="ORF">JCM21714_3629</name>
</gene>
<accession>W4VM79</accession>
<dbReference type="eggNOG" id="ENOG502ZWZQ">
    <property type="taxonomic scope" value="Bacteria"/>
</dbReference>
<comment type="caution">
    <text evidence="1">The sequence shown here is derived from an EMBL/GenBank/DDBJ whole genome shotgun (WGS) entry which is preliminary data.</text>
</comment>
<dbReference type="EMBL" id="BAVS01000025">
    <property type="protein sequence ID" value="GAE94470.1"/>
    <property type="molecule type" value="Genomic_DNA"/>
</dbReference>
<dbReference type="Proteomes" id="UP000019102">
    <property type="component" value="Unassembled WGS sequence"/>
</dbReference>
<dbReference type="OrthoDB" id="2959647at2"/>
<dbReference type="AlphaFoldDB" id="W4VM79"/>
<evidence type="ECO:0000313" key="1">
    <source>
        <dbReference type="EMBL" id="GAE94470.1"/>
    </source>
</evidence>
<dbReference type="RefSeq" id="WP_035725031.1">
    <property type="nucleotide sequence ID" value="NZ_BAVS01000025.1"/>
</dbReference>
<sequence>MDSFKTVKGFLEKVTENVEFNQKSLFLDALKANNYILELQDILMEKYNFYADRGQKIQRGEIEYITNEIMEDLYNLLCEADYIQYQQVHRQYIKMNDYKEILKISKSHPSIKKFLTYETEIYLKEFTKGKREFEDTFERITRIKDQHKLTKEEHLDLAREVLTKSVEKRKKEFAKKNRYPIMKNQMKYNKLRR</sequence>
<proteinExistence type="predicted"/>
<protein>
    <submittedName>
        <fullName evidence="1">Uncharacterized protein</fullName>
    </submittedName>
</protein>
<reference evidence="1 2" key="1">
    <citation type="journal article" date="2014" name="Genome Announc.">
        <title>Draft Genome Sequence of the Boron-Tolerant and Moderately Halotolerant Bacterium Gracilibacillus boraciitolerans JCM 21714T.</title>
        <authorList>
            <person name="Ahmed I."/>
            <person name="Oshima K."/>
            <person name="Suda W."/>
            <person name="Kitamura K."/>
            <person name="Iida T."/>
            <person name="Ohmori Y."/>
            <person name="Fujiwara T."/>
            <person name="Hattori M."/>
            <person name="Ohkuma M."/>
        </authorList>
    </citation>
    <scope>NUCLEOTIDE SEQUENCE [LARGE SCALE GENOMIC DNA]</scope>
    <source>
        <strain evidence="1 2">JCM 21714</strain>
    </source>
</reference>
<name>W4VM79_9BACI</name>
<keyword evidence="2" id="KW-1185">Reference proteome</keyword>
<evidence type="ECO:0000313" key="2">
    <source>
        <dbReference type="Proteomes" id="UP000019102"/>
    </source>
</evidence>